<feature type="chain" id="PRO_5003233008" description="DUF541 domain-containing protein" evidence="1">
    <location>
        <begin position="21"/>
        <end position="237"/>
    </location>
</feature>
<dbReference type="eggNOG" id="COG2968">
    <property type="taxonomic scope" value="Bacteria"/>
</dbReference>
<proteinExistence type="predicted"/>
<dbReference type="STRING" id="401053.AciPR4_3284"/>
<accession>E8V857</accession>
<keyword evidence="3" id="KW-1185">Reference proteome</keyword>
<dbReference type="RefSeq" id="WP_013569770.1">
    <property type="nucleotide sequence ID" value="NC_014963.1"/>
</dbReference>
<reference evidence="2 3" key="1">
    <citation type="journal article" date="2012" name="Stand. Genomic Sci.">
        <title>Complete genome sequence of Terriglobus saanensis type strain SP1PR4(T), an Acidobacteria from tundra soil.</title>
        <authorList>
            <person name="Rawat S.R."/>
            <person name="Mannisto M.K."/>
            <person name="Starovoytov V."/>
            <person name="Goodwin L."/>
            <person name="Nolan M."/>
            <person name="Hauser L."/>
            <person name="Land M."/>
            <person name="Davenport K.W."/>
            <person name="Woyke T."/>
            <person name="Haggblom M.M."/>
        </authorList>
    </citation>
    <scope>NUCLEOTIDE SEQUENCE</scope>
    <source>
        <strain evidence="3">ATCC BAA-1853 / DSM 23119 / SP1PR4</strain>
    </source>
</reference>
<evidence type="ECO:0000313" key="3">
    <source>
        <dbReference type="Proteomes" id="UP000006844"/>
    </source>
</evidence>
<dbReference type="Proteomes" id="UP000006844">
    <property type="component" value="Chromosome"/>
</dbReference>
<dbReference type="GO" id="GO:0006974">
    <property type="term" value="P:DNA damage response"/>
    <property type="evidence" value="ECO:0007669"/>
    <property type="project" value="TreeGrafter"/>
</dbReference>
<dbReference type="HOGENOM" id="CLU_1146742_0_0_0"/>
<dbReference type="InterPro" id="IPR052022">
    <property type="entry name" value="26kDa_periplasmic_antigen"/>
</dbReference>
<keyword evidence="1" id="KW-0732">Signal</keyword>
<sequence>MRILSTIALFAVTATLSAQAIQVNKDNRTIAITATDTAFAMADQAVVQIGYQDYGTDEQSAYAAGSQRSNAIIAALDKAHIPKDDVESEDQQLQPLSEYDIKNLKAEQKNYRFRITQSWSVKTSPEEAARILDLAVKAGANSSGSIGWQMKDTSQLEASAAEKAIAHAQRIAAQMAHGLNIHLGPLVYASNQIQEVVRTVPMMMSAMGRSMKVSEPLAIRSRKVSQSATVYAVFAIE</sequence>
<gene>
    <name evidence="2" type="ordered locus">AciPR4_3284</name>
</gene>
<dbReference type="PANTHER" id="PTHR34387:SF2">
    <property type="entry name" value="SLR1258 PROTEIN"/>
    <property type="match status" value="1"/>
</dbReference>
<organism evidence="2 3">
    <name type="scientific">Terriglobus saanensis (strain ATCC BAA-1853 / DSM 23119 / SP1PR4)</name>
    <dbReference type="NCBI Taxonomy" id="401053"/>
    <lineage>
        <taxon>Bacteria</taxon>
        <taxon>Pseudomonadati</taxon>
        <taxon>Acidobacteriota</taxon>
        <taxon>Terriglobia</taxon>
        <taxon>Terriglobales</taxon>
        <taxon>Acidobacteriaceae</taxon>
        <taxon>Terriglobus</taxon>
    </lineage>
</organism>
<dbReference type="Pfam" id="PF04402">
    <property type="entry name" value="SIMPL"/>
    <property type="match status" value="1"/>
</dbReference>
<evidence type="ECO:0000256" key="1">
    <source>
        <dbReference type="SAM" id="SignalP"/>
    </source>
</evidence>
<name>E8V857_TERSS</name>
<feature type="signal peptide" evidence="1">
    <location>
        <begin position="1"/>
        <end position="20"/>
    </location>
</feature>
<dbReference type="AlphaFoldDB" id="E8V857"/>
<dbReference type="EMBL" id="CP002467">
    <property type="protein sequence ID" value="ADV84039.1"/>
    <property type="molecule type" value="Genomic_DNA"/>
</dbReference>
<dbReference type="InterPro" id="IPR007497">
    <property type="entry name" value="SIMPL/DUF541"/>
</dbReference>
<dbReference type="Gene3D" id="3.30.70.2970">
    <property type="entry name" value="Protein of unknown function (DUF541), domain 2"/>
    <property type="match status" value="1"/>
</dbReference>
<evidence type="ECO:0000313" key="2">
    <source>
        <dbReference type="EMBL" id="ADV84039.1"/>
    </source>
</evidence>
<protein>
    <recommendedName>
        <fullName evidence="4">DUF541 domain-containing protein</fullName>
    </recommendedName>
</protein>
<dbReference type="PANTHER" id="PTHR34387">
    <property type="entry name" value="SLR1258 PROTEIN"/>
    <property type="match status" value="1"/>
</dbReference>
<evidence type="ECO:0008006" key="4">
    <source>
        <dbReference type="Google" id="ProtNLM"/>
    </source>
</evidence>
<dbReference type="KEGG" id="tsa:AciPR4_3284"/>
<dbReference type="OrthoDB" id="117696at2"/>
<dbReference type="Gene3D" id="3.30.110.170">
    <property type="entry name" value="Protein of unknown function (DUF541), domain 1"/>
    <property type="match status" value="1"/>
</dbReference>